<proteinExistence type="inferred from homology"/>
<keyword evidence="4 7" id="KW-0812">Transmembrane</keyword>
<evidence type="ECO:0000256" key="3">
    <source>
        <dbReference type="ARBA" id="ARBA00022475"/>
    </source>
</evidence>
<protein>
    <submittedName>
        <fullName evidence="8">Permease</fullName>
    </submittedName>
</protein>
<keyword evidence="9" id="KW-1185">Reference proteome</keyword>
<gene>
    <name evidence="8" type="ORF">FF125_04720</name>
</gene>
<feature type="transmembrane region" description="Helical" evidence="7">
    <location>
        <begin position="39"/>
        <end position="57"/>
    </location>
</feature>
<evidence type="ECO:0000256" key="1">
    <source>
        <dbReference type="ARBA" id="ARBA00004651"/>
    </source>
</evidence>
<feature type="transmembrane region" description="Helical" evidence="7">
    <location>
        <begin position="300"/>
        <end position="321"/>
    </location>
</feature>
<evidence type="ECO:0000313" key="8">
    <source>
        <dbReference type="EMBL" id="QCX37770.1"/>
    </source>
</evidence>
<dbReference type="PANTHER" id="PTHR42775">
    <property type="entry name" value="PERMEASE RV2963-RELATED"/>
    <property type="match status" value="1"/>
</dbReference>
<keyword evidence="3" id="KW-1003">Cell membrane</keyword>
<evidence type="ECO:0000256" key="6">
    <source>
        <dbReference type="ARBA" id="ARBA00023136"/>
    </source>
</evidence>
<name>A0A5B7TNH5_9FLAO</name>
<dbReference type="GO" id="GO:0005886">
    <property type="term" value="C:plasma membrane"/>
    <property type="evidence" value="ECO:0007669"/>
    <property type="project" value="UniProtKB-SubCell"/>
</dbReference>
<feature type="transmembrane region" description="Helical" evidence="7">
    <location>
        <begin position="237"/>
        <end position="254"/>
    </location>
</feature>
<accession>A0A5B7TNH5</accession>
<evidence type="ECO:0000313" key="9">
    <source>
        <dbReference type="Proteomes" id="UP000306229"/>
    </source>
</evidence>
<organism evidence="8 9">
    <name type="scientific">Aureibaculum algae</name>
    <dbReference type="NCBI Taxonomy" id="2584122"/>
    <lineage>
        <taxon>Bacteria</taxon>
        <taxon>Pseudomonadati</taxon>
        <taxon>Bacteroidota</taxon>
        <taxon>Flavobacteriia</taxon>
        <taxon>Flavobacteriales</taxon>
        <taxon>Flavobacteriaceae</taxon>
        <taxon>Aureibaculum</taxon>
    </lineage>
</organism>
<dbReference type="OrthoDB" id="9777774at2"/>
<dbReference type="InterPro" id="IPR053166">
    <property type="entry name" value="UPF0718_permease"/>
</dbReference>
<dbReference type="InterPro" id="IPR005524">
    <property type="entry name" value="DUF318"/>
</dbReference>
<reference evidence="8 9" key="1">
    <citation type="submission" date="2019-05" db="EMBL/GenBank/DDBJ databases">
        <title>Algicella ahnfeltiae gen. nov., sp. nov., a novel marine bacterium of the family Flavobacteriaceae isolated from a red alga.</title>
        <authorList>
            <person name="Nedashkovskaya O.I."/>
            <person name="Kukhlevskiy A.D."/>
            <person name="Kim S.-G."/>
            <person name="Zhukova N.V."/>
            <person name="Mikhailov V.V."/>
        </authorList>
    </citation>
    <scope>NUCLEOTIDE SEQUENCE [LARGE SCALE GENOMIC DNA]</scope>
    <source>
        <strain evidence="8 9">10Alg115</strain>
    </source>
</reference>
<comment type="subcellular location">
    <subcellularLocation>
        <location evidence="1">Cell membrane</location>
        <topology evidence="1">Multi-pass membrane protein</topology>
    </subcellularLocation>
</comment>
<sequence>MFDWIQNIADWFVYDILNLNKGQHLAEALNFFIYDTTKILILLFVIIFFMGIVNSYFPIDKVKNYLSRNKLYGLEYLMASLFGVVTPFCSCSSVPLFIGFVRGGIPLGVTFAFLITSPLVNEVAIGLFVGLFGLKTTIIYVVSGILLGTISGVILQKLKLESYLTPWVKEVLANAQKDQDTFIAEKQTLKQRLPVIWDEVLKILKGVIPYVIVGIAIGGLMHGYIPEGFFEQYMAKDNLLAVPIATLLAVPMYSNASGILPVAQVLVAKGIPLGTAIAFMMGVVGLSLPEAMLLKKVMTFKLIAIFFGVVTLCIIISGYLFNILL</sequence>
<evidence type="ECO:0000256" key="5">
    <source>
        <dbReference type="ARBA" id="ARBA00022989"/>
    </source>
</evidence>
<keyword evidence="6 7" id="KW-0472">Membrane</keyword>
<comment type="similarity">
    <text evidence="2">Belongs to the UPF0718 family.</text>
</comment>
<feature type="transmembrane region" description="Helical" evidence="7">
    <location>
        <begin position="266"/>
        <end position="288"/>
    </location>
</feature>
<dbReference type="EMBL" id="CP040749">
    <property type="protein sequence ID" value="QCX37770.1"/>
    <property type="molecule type" value="Genomic_DNA"/>
</dbReference>
<feature type="transmembrane region" description="Helical" evidence="7">
    <location>
        <begin position="107"/>
        <end position="131"/>
    </location>
</feature>
<evidence type="ECO:0000256" key="4">
    <source>
        <dbReference type="ARBA" id="ARBA00022692"/>
    </source>
</evidence>
<feature type="transmembrane region" description="Helical" evidence="7">
    <location>
        <begin position="207"/>
        <end position="225"/>
    </location>
</feature>
<evidence type="ECO:0000256" key="2">
    <source>
        <dbReference type="ARBA" id="ARBA00006386"/>
    </source>
</evidence>
<feature type="transmembrane region" description="Helical" evidence="7">
    <location>
        <begin position="138"/>
        <end position="158"/>
    </location>
</feature>
<dbReference type="PANTHER" id="PTHR42775:SF1">
    <property type="entry name" value="PERMEASE RV2963-RELATED"/>
    <property type="match status" value="1"/>
</dbReference>
<dbReference type="Pfam" id="PF03773">
    <property type="entry name" value="ArsP_1"/>
    <property type="match status" value="1"/>
</dbReference>
<dbReference type="KEGG" id="fbe:FF125_04720"/>
<evidence type="ECO:0000256" key="7">
    <source>
        <dbReference type="SAM" id="Phobius"/>
    </source>
</evidence>
<dbReference type="AlphaFoldDB" id="A0A5B7TNH5"/>
<dbReference type="Proteomes" id="UP000306229">
    <property type="component" value="Chromosome"/>
</dbReference>
<keyword evidence="5 7" id="KW-1133">Transmembrane helix</keyword>
<feature type="transmembrane region" description="Helical" evidence="7">
    <location>
        <begin position="77"/>
        <end position="101"/>
    </location>
</feature>
<dbReference type="RefSeq" id="WP_138948696.1">
    <property type="nucleotide sequence ID" value="NZ_CP040749.1"/>
</dbReference>